<evidence type="ECO:0000313" key="2">
    <source>
        <dbReference type="Proteomes" id="UP001153332"/>
    </source>
</evidence>
<organism evidence="1 2">
    <name type="scientific">Lasiodiplodia mahajangana</name>
    <dbReference type="NCBI Taxonomy" id="1108764"/>
    <lineage>
        <taxon>Eukaryota</taxon>
        <taxon>Fungi</taxon>
        <taxon>Dikarya</taxon>
        <taxon>Ascomycota</taxon>
        <taxon>Pezizomycotina</taxon>
        <taxon>Dothideomycetes</taxon>
        <taxon>Dothideomycetes incertae sedis</taxon>
        <taxon>Botryosphaeriales</taxon>
        <taxon>Botryosphaeriaceae</taxon>
        <taxon>Lasiodiplodia</taxon>
    </lineage>
</organism>
<reference evidence="1" key="1">
    <citation type="submission" date="2022-12" db="EMBL/GenBank/DDBJ databases">
        <title>Genome Sequence of Lasiodiplodia mahajangana.</title>
        <authorList>
            <person name="Buettner E."/>
        </authorList>
    </citation>
    <scope>NUCLEOTIDE SEQUENCE</scope>
    <source>
        <strain evidence="1">VT137</strain>
    </source>
</reference>
<evidence type="ECO:0000313" key="1">
    <source>
        <dbReference type="EMBL" id="KAJ8130144.1"/>
    </source>
</evidence>
<keyword evidence="2" id="KW-1185">Reference proteome</keyword>
<dbReference type="EMBL" id="JAPUUL010000570">
    <property type="protein sequence ID" value="KAJ8130144.1"/>
    <property type="molecule type" value="Genomic_DNA"/>
</dbReference>
<name>A0ACC2JRQ0_9PEZI</name>
<sequence length="365" mass="40828">MPSACETNGTNGVVVADGSDVLDSSNVVKALKEANGIKKTNGINGTTNGSNGVKSRTLHIPDLFGGILSGDPVENPLEPTIGPLSEEWTKALTKMDPKTAKILTKANFAYLISLAAPNADAEAFRMAVDWCIWAFVFDDQYDEGLMRDKTIESAHEMIWTLSLMDDSYPPVNPKKHPLRYMFQTTWHRLQKQVWLAQSKTGLDVSIPDYMDTRRQSIGSYCLFTLVEWAHGIKLTQDICDHPSISTCERAAADLTWLVNDVLSYKKDLAFGVEHNIICLLMRQGCSEQEAMDKTGEIMDQCQKDWDNAVANLPSWGEETDREVHRYLGACRDVARANLWWSFRSGRYLNAEEAARARTDKILTLA</sequence>
<gene>
    <name evidence="1" type="ORF">O1611_g3485</name>
</gene>
<comment type="caution">
    <text evidence="1">The sequence shown here is derived from an EMBL/GenBank/DDBJ whole genome shotgun (WGS) entry which is preliminary data.</text>
</comment>
<proteinExistence type="predicted"/>
<accession>A0ACC2JRQ0</accession>
<dbReference type="Proteomes" id="UP001153332">
    <property type="component" value="Unassembled WGS sequence"/>
</dbReference>
<protein>
    <submittedName>
        <fullName evidence="1">Uncharacterized protein</fullName>
    </submittedName>
</protein>